<dbReference type="EMBL" id="CP000847">
    <property type="protein sequence ID" value="ABV74391.1"/>
    <property type="molecule type" value="Genomic_DNA"/>
</dbReference>
<name>A8GLW6_RICAH</name>
<sequence>MVFRLYYQFQHTTFLFVFFDLYMENLVAFACSCNYDNIFYIYVLLSKAKLIFDTSNMAVGIKDKDEKLVIYADKIPTFNSTYWAT</sequence>
<evidence type="ECO:0000313" key="2">
    <source>
        <dbReference type="Proteomes" id="UP000006830"/>
    </source>
</evidence>
<keyword evidence="2" id="KW-1185">Reference proteome</keyword>
<dbReference type="AlphaFoldDB" id="A8GLW6"/>
<organism evidence="1 2">
    <name type="scientific">Rickettsia akari (strain Hartford)</name>
    <dbReference type="NCBI Taxonomy" id="293614"/>
    <lineage>
        <taxon>Bacteria</taxon>
        <taxon>Pseudomonadati</taxon>
        <taxon>Pseudomonadota</taxon>
        <taxon>Alphaproteobacteria</taxon>
        <taxon>Rickettsiales</taxon>
        <taxon>Rickettsiaceae</taxon>
        <taxon>Rickettsieae</taxon>
        <taxon>Rickettsia</taxon>
        <taxon>spotted fever group</taxon>
    </lineage>
</organism>
<gene>
    <name evidence="1" type="ordered locus">A1C_00290</name>
</gene>
<accession>A8GLW6</accession>
<proteinExistence type="predicted"/>
<evidence type="ECO:0000313" key="1">
    <source>
        <dbReference type="EMBL" id="ABV74391.1"/>
    </source>
</evidence>
<protein>
    <submittedName>
        <fullName evidence="1">ComEC/Rec2-related protein</fullName>
    </submittedName>
</protein>
<reference evidence="1" key="1">
    <citation type="submission" date="2007-09" db="EMBL/GenBank/DDBJ databases">
        <title>Complete Genome Sequence of Rickettsia akari.</title>
        <authorList>
            <person name="Madan A."/>
            <person name="Fahey J."/>
            <person name="Helton E."/>
            <person name="Ketteman M."/>
            <person name="Madan A."/>
            <person name="Rodrigues S."/>
            <person name="Sanchez A."/>
            <person name="Whiting M."/>
            <person name="Dasch G."/>
            <person name="Eremeeva M."/>
        </authorList>
    </citation>
    <scope>NUCLEOTIDE SEQUENCE</scope>
    <source>
        <strain evidence="1">Hartford</strain>
    </source>
</reference>
<dbReference type="Proteomes" id="UP000006830">
    <property type="component" value="Chromosome"/>
</dbReference>
<dbReference type="KEGG" id="rak:A1C_00290"/>
<dbReference type="HOGENOM" id="CLU_2510558_0_0_5"/>